<dbReference type="PANTHER" id="PTHR21600">
    <property type="entry name" value="MITOCHONDRIAL RNA PSEUDOURIDINE SYNTHASE"/>
    <property type="match status" value="1"/>
</dbReference>
<feature type="domain" description="RNA-binding S4" evidence="4">
    <location>
        <begin position="30"/>
        <end position="88"/>
    </location>
</feature>
<evidence type="ECO:0000313" key="5">
    <source>
        <dbReference type="EMBL" id="MFC4665582.1"/>
    </source>
</evidence>
<evidence type="ECO:0000313" key="6">
    <source>
        <dbReference type="Proteomes" id="UP001596020"/>
    </source>
</evidence>
<reference evidence="6" key="1">
    <citation type="journal article" date="2019" name="Int. J. Syst. Evol. Microbiol.">
        <title>The Global Catalogue of Microorganisms (GCM) 10K type strain sequencing project: providing services to taxonomists for standard genome sequencing and annotation.</title>
        <authorList>
            <consortium name="The Broad Institute Genomics Platform"/>
            <consortium name="The Broad Institute Genome Sequencing Center for Infectious Disease"/>
            <person name="Wu L."/>
            <person name="Ma J."/>
        </authorList>
    </citation>
    <scope>NUCLEOTIDE SEQUENCE [LARGE SCALE GENOMIC DNA]</scope>
    <source>
        <strain evidence="6">CGMCC 4.7357</strain>
    </source>
</reference>
<dbReference type="SUPFAM" id="SSF55120">
    <property type="entry name" value="Pseudouridine synthase"/>
    <property type="match status" value="1"/>
</dbReference>
<dbReference type="Proteomes" id="UP001596020">
    <property type="component" value="Unassembled WGS sequence"/>
</dbReference>
<comment type="similarity">
    <text evidence="1">Belongs to the pseudouridine synthase RluA family.</text>
</comment>
<dbReference type="InterPro" id="IPR050188">
    <property type="entry name" value="RluA_PseudoU_synthase"/>
</dbReference>
<sequence length="319" mass="36306">MKKKIINHNNARSLRFVVNLNDKDDQKGPKLIDFILQNMPNKSRTTVKQLLRDRFVSVNGVAETLATRVMTDGMEVIVHAHPLPDKLNNPMLDILYQDDEIVICFKRAGIPTVGTSFEKKNTALRILSEHLKQYNPKTKVYMINRLDNDTAGFVIFAKNKDAQAYFTDHWDQIVLSQVYRCVVEGIPPLQEGLLLKPLRPEEGKKQTAKLIAELDPTAMGRPQNGMASYKLLKKGPHNSLLEIKLLAGRNNQIRKQMKQVGMPLCGDKRGGSVIDDLEAVALQMIKMVFVHPLTHEEMVFMEKMPSVFSRLVLYVPEKY</sequence>
<dbReference type="PROSITE" id="PS50889">
    <property type="entry name" value="S4"/>
    <property type="match status" value="1"/>
</dbReference>
<evidence type="ECO:0000256" key="1">
    <source>
        <dbReference type="ARBA" id="ARBA00010876"/>
    </source>
</evidence>
<dbReference type="PANTHER" id="PTHR21600:SF44">
    <property type="entry name" value="RIBOSOMAL LARGE SUBUNIT PSEUDOURIDINE SYNTHASE D"/>
    <property type="match status" value="1"/>
</dbReference>
<name>A0ABV9K6J9_9PORP</name>
<keyword evidence="6" id="KW-1185">Reference proteome</keyword>
<dbReference type="InterPro" id="IPR002942">
    <property type="entry name" value="S4_RNA-bd"/>
</dbReference>
<dbReference type="CDD" id="cd02869">
    <property type="entry name" value="PseudoU_synth_RluA_like"/>
    <property type="match status" value="1"/>
</dbReference>
<gene>
    <name evidence="5" type="ORF">ACFO3G_02975</name>
</gene>
<comment type="caution">
    <text evidence="5">The sequence shown here is derived from an EMBL/GenBank/DDBJ whole genome shotgun (WGS) entry which is preliminary data.</text>
</comment>
<dbReference type="RefSeq" id="WP_380077853.1">
    <property type="nucleotide sequence ID" value="NZ_JBHSGO010000049.1"/>
</dbReference>
<evidence type="ECO:0000256" key="2">
    <source>
        <dbReference type="ARBA" id="ARBA00023235"/>
    </source>
</evidence>
<keyword evidence="3" id="KW-0694">RNA-binding</keyword>
<evidence type="ECO:0000256" key="3">
    <source>
        <dbReference type="PROSITE-ProRule" id="PRU00182"/>
    </source>
</evidence>
<accession>A0ABV9K6J9</accession>
<dbReference type="InterPro" id="IPR020103">
    <property type="entry name" value="PsdUridine_synth_cat_dom_sf"/>
</dbReference>
<organism evidence="5 6">
    <name type="scientific">Falsiporphyromonas endometrii</name>
    <dbReference type="NCBI Taxonomy" id="1387297"/>
    <lineage>
        <taxon>Bacteria</taxon>
        <taxon>Pseudomonadati</taxon>
        <taxon>Bacteroidota</taxon>
        <taxon>Bacteroidia</taxon>
        <taxon>Bacteroidales</taxon>
        <taxon>Porphyromonadaceae</taxon>
        <taxon>Falsiporphyromonas</taxon>
    </lineage>
</organism>
<dbReference type="Gene3D" id="3.30.2350.10">
    <property type="entry name" value="Pseudouridine synthase"/>
    <property type="match status" value="1"/>
</dbReference>
<protein>
    <submittedName>
        <fullName evidence="5">Pseudouridine synthase</fullName>
    </submittedName>
</protein>
<proteinExistence type="inferred from homology"/>
<keyword evidence="2" id="KW-0413">Isomerase</keyword>
<dbReference type="EMBL" id="JBHSGO010000049">
    <property type="protein sequence ID" value="MFC4665582.1"/>
    <property type="molecule type" value="Genomic_DNA"/>
</dbReference>
<dbReference type="Pfam" id="PF00849">
    <property type="entry name" value="PseudoU_synth_2"/>
    <property type="match status" value="1"/>
</dbReference>
<dbReference type="SMART" id="SM00363">
    <property type="entry name" value="S4"/>
    <property type="match status" value="1"/>
</dbReference>
<evidence type="ECO:0000259" key="4">
    <source>
        <dbReference type="SMART" id="SM00363"/>
    </source>
</evidence>
<dbReference type="InterPro" id="IPR006145">
    <property type="entry name" value="PsdUridine_synth_RsuA/RluA"/>
</dbReference>